<name>A0A0C2IFT6_9PSED</name>
<sequence length="686" mass="79017">MNHPQTTLLKLARDRQLPHPTMLDKFEISSWLQAYEWTRGAGNEERGFLNGVNWLNEHFQRVQNTRQQFTFSREAPLSANELIQAHLGASNHAFYRISEEQMALMAGQPDAAMEQHLDFKSTLTNGGVEIDPNTLNAYRLDSLCGPFWELLIKYRDDLDRVFPEARPHQLDKLTFFENETSMAQLFHSFSRIWQDLLYGEVRFFPHPNGVVLASTTPDPHLIKAVSKYRRDHHNATNAMQIVRDWKSRRLIAESLLYEGQYLHYQSPGNVLSCIPWQDLSDEAQMSAFYHRAAPHYMIDEHLHPLLDSASSDAKDQAIRNVLNVWFHLAVLSVQIKETALSKPSPGQWDELLDFAPRIRLDELIDLLVRCTNMTVEDVRIVIEILSYDASIIQNDLWSQPLLVLDEHVCFPVSALLTASMGRNFDTWLKRIDPNSKRRGKLFELDILNVLQECRSNNPILAEHLCWTAALKFRYAPKKYEEIDLTFAFGNLIVIAELRSRRTPITPLDYHNEMSDNNGIDYKTTQASRKAERVRENLQEFCAVHYPSLIGRNDITVLPLVIINGQFHAGYPRNGVPVLDPHLLKHFLKDAQARFYGNIEETTGHMYSIPLYNSLDEAVRVFPQYASCPTLISLYNALITQVSAKYEVPGKDFPPVFTNVLEISKVTPERYMQILEQIAKGNLRKNF</sequence>
<dbReference type="AlphaFoldDB" id="A0A0C2IFT6"/>
<reference evidence="1 2" key="1">
    <citation type="submission" date="2015-01" db="EMBL/GenBank/DDBJ databases">
        <title>Complete genome of Pseudomonas batumici UCM B-321 producer of the batumin antibiotic with strong antistaphilococcal and potential anticancer activity.</title>
        <authorList>
            <person name="Klochko V.V."/>
            <person name="Zelena L.B."/>
            <person name="Elena K.A."/>
            <person name="Reva O.N."/>
        </authorList>
    </citation>
    <scope>NUCLEOTIDE SEQUENCE [LARGE SCALE GENOMIC DNA]</scope>
    <source>
        <strain evidence="1 2">UCM B-321</strain>
    </source>
</reference>
<comment type="caution">
    <text evidence="1">The sequence shown here is derived from an EMBL/GenBank/DDBJ whole genome shotgun (WGS) entry which is preliminary data.</text>
</comment>
<dbReference type="RefSeq" id="WP_040067099.1">
    <property type="nucleotide sequence ID" value="NZ_JXDG01000033.1"/>
</dbReference>
<evidence type="ECO:0000313" key="2">
    <source>
        <dbReference type="Proteomes" id="UP000031535"/>
    </source>
</evidence>
<dbReference type="PATRIC" id="fig|226910.6.peg.2483"/>
<accession>A0A0C2IFT6</accession>
<proteinExistence type="predicted"/>
<dbReference type="EMBL" id="JXDG01000033">
    <property type="protein sequence ID" value="KIH83752.1"/>
    <property type="molecule type" value="Genomic_DNA"/>
</dbReference>
<evidence type="ECO:0000313" key="1">
    <source>
        <dbReference type="EMBL" id="KIH83752.1"/>
    </source>
</evidence>
<organism evidence="1 2">
    <name type="scientific">Pseudomonas batumici</name>
    <dbReference type="NCBI Taxonomy" id="226910"/>
    <lineage>
        <taxon>Bacteria</taxon>
        <taxon>Pseudomonadati</taxon>
        <taxon>Pseudomonadota</taxon>
        <taxon>Gammaproteobacteria</taxon>
        <taxon>Pseudomonadales</taxon>
        <taxon>Pseudomonadaceae</taxon>
        <taxon>Pseudomonas</taxon>
    </lineage>
</organism>
<protein>
    <recommendedName>
        <fullName evidence="3">NERD domain-containing protein</fullName>
    </recommendedName>
</protein>
<gene>
    <name evidence="1" type="ORF">UCMB321_2494</name>
</gene>
<keyword evidence="2" id="KW-1185">Reference proteome</keyword>
<evidence type="ECO:0008006" key="3">
    <source>
        <dbReference type="Google" id="ProtNLM"/>
    </source>
</evidence>
<dbReference type="Proteomes" id="UP000031535">
    <property type="component" value="Unassembled WGS sequence"/>
</dbReference>